<dbReference type="AlphaFoldDB" id="A0A1W1CYU6"/>
<dbReference type="Pfam" id="PF13304">
    <property type="entry name" value="AAA_21"/>
    <property type="match status" value="1"/>
</dbReference>
<dbReference type="InterPro" id="IPR027417">
    <property type="entry name" value="P-loop_NTPase"/>
</dbReference>
<evidence type="ECO:0000259" key="1">
    <source>
        <dbReference type="Pfam" id="PF13304"/>
    </source>
</evidence>
<dbReference type="InterPro" id="IPR003959">
    <property type="entry name" value="ATPase_AAA_core"/>
</dbReference>
<dbReference type="GO" id="GO:0005524">
    <property type="term" value="F:ATP binding"/>
    <property type="evidence" value="ECO:0007669"/>
    <property type="project" value="InterPro"/>
</dbReference>
<dbReference type="InterPro" id="IPR014555">
    <property type="entry name" value="RecF-like"/>
</dbReference>
<proteinExistence type="predicted"/>
<sequence length="338" mass="39384">MLTNFEINNYKCFNDLIIDKVSQINLISGKNNVGKTAFLEAVSILKSSDTLRNFRNNIESIFLRRDLDLADLEKYFEEIKLSLALDGIIIRIESHFRDELDIEIENLDRKLQRIFDDSEELLILYHNDEIKDISNFQRRSNLRNHSTRQKSNMSFIDSSKPNNEYLTELYSSVQDLGIEKLDKLLEYLQIIDKNIIRIEPQLTERKSVLRVTLKNPNRSLISSELGEGTNRFIEILCTLLANTSGTVLIDEVENGIHYTKIYDIWKAIIEIVEKEKIQLFVTTHDDESIQALKRASEDMKYEKITSISLEKDEDNIIYPIIRKHNSFIATVDSGMDIR</sequence>
<accession>A0A1W1CYU6</accession>
<dbReference type="EMBL" id="FPHM01000173">
    <property type="protein sequence ID" value="SFV70832.1"/>
    <property type="molecule type" value="Genomic_DNA"/>
</dbReference>
<dbReference type="SUPFAM" id="SSF52540">
    <property type="entry name" value="P-loop containing nucleoside triphosphate hydrolases"/>
    <property type="match status" value="1"/>
</dbReference>
<dbReference type="InterPro" id="IPR051396">
    <property type="entry name" value="Bact_Antivir_Def_Nuclease"/>
</dbReference>
<dbReference type="PANTHER" id="PTHR43581">
    <property type="entry name" value="ATP/GTP PHOSPHATASE"/>
    <property type="match status" value="1"/>
</dbReference>
<dbReference type="PIRSF" id="PIRSF029347">
    <property type="entry name" value="RecF"/>
    <property type="match status" value="1"/>
</dbReference>
<dbReference type="PANTHER" id="PTHR43581:SF4">
    <property type="entry name" value="ATP_GTP PHOSPHATASE"/>
    <property type="match status" value="1"/>
</dbReference>
<gene>
    <name evidence="2" type="ORF">MNB_SV-13-2049</name>
</gene>
<dbReference type="GO" id="GO:0016887">
    <property type="term" value="F:ATP hydrolysis activity"/>
    <property type="evidence" value="ECO:0007669"/>
    <property type="project" value="InterPro"/>
</dbReference>
<protein>
    <recommendedName>
        <fullName evidence="1">ATPase AAA-type core domain-containing protein</fullName>
    </recommendedName>
</protein>
<dbReference type="Gene3D" id="3.40.50.300">
    <property type="entry name" value="P-loop containing nucleotide triphosphate hydrolases"/>
    <property type="match status" value="1"/>
</dbReference>
<organism evidence="2">
    <name type="scientific">hydrothermal vent metagenome</name>
    <dbReference type="NCBI Taxonomy" id="652676"/>
    <lineage>
        <taxon>unclassified sequences</taxon>
        <taxon>metagenomes</taxon>
        <taxon>ecological metagenomes</taxon>
    </lineage>
</organism>
<feature type="domain" description="ATPase AAA-type core" evidence="1">
    <location>
        <begin position="24"/>
        <end position="287"/>
    </location>
</feature>
<reference evidence="2" key="1">
    <citation type="submission" date="2016-10" db="EMBL/GenBank/DDBJ databases">
        <authorList>
            <person name="de Groot N.N."/>
        </authorList>
    </citation>
    <scope>NUCLEOTIDE SEQUENCE</scope>
</reference>
<evidence type="ECO:0000313" key="2">
    <source>
        <dbReference type="EMBL" id="SFV70832.1"/>
    </source>
</evidence>
<name>A0A1W1CYU6_9ZZZZ</name>